<evidence type="ECO:0000256" key="1">
    <source>
        <dbReference type="ARBA" id="ARBA00022512"/>
    </source>
</evidence>
<feature type="signal peptide" evidence="7">
    <location>
        <begin position="1"/>
        <end position="32"/>
    </location>
</feature>
<dbReference type="PROSITE" id="PS50847">
    <property type="entry name" value="GRAM_POS_ANCHORING"/>
    <property type="match status" value="1"/>
</dbReference>
<keyword evidence="10" id="KW-1185">Reference proteome</keyword>
<keyword evidence="1" id="KW-0134">Cell wall</keyword>
<evidence type="ECO:0000256" key="7">
    <source>
        <dbReference type="SAM" id="SignalP"/>
    </source>
</evidence>
<protein>
    <recommendedName>
        <fullName evidence="8">Gram-positive cocci surface proteins LPxTG domain-containing protein</fullName>
    </recommendedName>
</protein>
<sequence>MKPLKGWKFAAALTAAVAVLSSLVVVTPPALAAEEEASLQMEFAATGQVTRTAGTPFTTLATFSCVSPTGAACADAVITIPWPADPDPSLGASGIDTWTAEAVSNMPGLLGSTVTKDVANRQWIIDLKKPIPADGSVVGIQLSFTAPNLTTPNDFKLPVKPTVTGSNFETVTDSEDVTLTVTATSGATISKKMVGTPIAGANVTWNIAWNDGNPAWDGLLGKIPGTRTIVDVLPPEVDFVSVTPAGTPYNYDAATRTLTFLTTEKPYPASSQNYGVVAKVKDDTPNGAVITNAATLSFKEVGNPNVVTTTSSTQSVVTQEVDGSTIFSKTVNNNLTGYTGGEVGNAVATTASTNKEVEYVLAVNQTSFDSDFEMIDQIPCMTGAVNRVESGAVDADCSDVGFHVSRILVASDPIAGGNGTDTGKTVTLHYTDGTSQTVPVIKGVAIVPKAGTDVNKITYSGSQPAGSANSKLVVYGRVDAALETRTEILSIKNTSYNRIAVAGKPLPAAYSPFAVDAMILRNVVSAAITAAPTKVLNTPNLTSAGIWVSYLTAKPEIADKRHTVVVLPDAAFDVTAGAAISNDWQGTGRKYVDFPAGNDTVKNLAVKRADVPAGVYAYDVYIGFADEQFESCITTPDGEPMPGNDIFVDTTGIIGTVGVPTTVCHQTGYFVVPGSIPDSSTVKTVRGNNDSAWVASPGTSNVSSDGTGAADFKVTWANTGSAALQDVTLYDVLPKVSDTYTVGGSAARGSTFTPTLREVTAPPGWTVAYSVAQNPCRPEVLANSKNPGCDSTWSTTAPSDMAAVTALRFQNSASLAIGTVADFIVSMDAANFEPTQQVAWNTVATRAYVAGATPAPIAPSETPKVGFGLVEGPGIHLEKEVCAADTCADDAAVGTGGWANTAAVPFNADVKWRLTATNVGLVDLTKVKIDDPLVAACDLEVGDLAVNDQVQKICRSTGVQADMKNTATATGNGDDKTATDSSSASVTVGAKAASAVGIVYESCDPSVGDCDPNAVLGEGGWSASTTVPFGAEGLWRATVTNTGETTLTNVRVENADYEECAFTLAELAPGAASSKVCKVEGVDGLLTGTTSVKATPPYGDADLEADSSAEILSLSPNVAIDVQKEVCSTGDDCDPDAASLTGGWVKEAQLEPGAEPFWRVIVTNTSQVKLADVQLTDPMLSGCSTSFAEIEAGASEAVTCKSAAVFASASSVATATGTNPRDPGTETVTAESEAKVTVRDFTSTVSLVKEACVVAADSDCLESGTGWKAHATGEFGSEMWWRITVTNTGDTDLTDVKVTDARFPAGDFTVERLKGGESKAIVFSAGSWKVVDAASADAKNTATVTATGVQGDELTAESSAIGTVTKKADEVSPVKPTTPEKPAKSTKPTKPANQATQAATAEKAPAGLAVTGAASPMLLAFGALGMLLLAAALIARRRRA</sequence>
<keyword evidence="4" id="KW-0572">Peptidoglycan-anchor</keyword>
<keyword evidence="6" id="KW-0472">Membrane</keyword>
<feature type="chain" id="PRO_5026247530" description="Gram-positive cocci surface proteins LPxTG domain-containing protein" evidence="7">
    <location>
        <begin position="33"/>
        <end position="1440"/>
    </location>
</feature>
<dbReference type="Proteomes" id="UP000502677">
    <property type="component" value="Chromosome"/>
</dbReference>
<reference evidence="9 10" key="1">
    <citation type="submission" date="2020-03" db="EMBL/GenBank/DDBJ databases">
        <title>Leucobacter sp. nov., isolated from beetles.</title>
        <authorList>
            <person name="Hyun D.-W."/>
            <person name="Bae J.-W."/>
        </authorList>
    </citation>
    <scope>NUCLEOTIDE SEQUENCE [LARGE SCALE GENOMIC DNA]</scope>
    <source>
        <strain evidence="9 10">HDW9C</strain>
    </source>
</reference>
<keyword evidence="6" id="KW-1133">Transmembrane helix</keyword>
<evidence type="ECO:0000256" key="2">
    <source>
        <dbReference type="ARBA" id="ARBA00022525"/>
    </source>
</evidence>
<evidence type="ECO:0000256" key="4">
    <source>
        <dbReference type="ARBA" id="ARBA00023088"/>
    </source>
</evidence>
<accession>A0A6G7XFJ7</accession>
<dbReference type="RefSeq" id="WP_166291329.1">
    <property type="nucleotide sequence ID" value="NZ_CP049863.1"/>
</dbReference>
<evidence type="ECO:0000256" key="5">
    <source>
        <dbReference type="SAM" id="MobiDB-lite"/>
    </source>
</evidence>
<keyword evidence="2" id="KW-0964">Secreted</keyword>
<proteinExistence type="predicted"/>
<gene>
    <name evidence="9" type="ORF">G7068_09080</name>
</gene>
<dbReference type="EMBL" id="CP049863">
    <property type="protein sequence ID" value="QIK63335.1"/>
    <property type="molecule type" value="Genomic_DNA"/>
</dbReference>
<feature type="transmembrane region" description="Helical" evidence="6">
    <location>
        <begin position="1417"/>
        <end position="1435"/>
    </location>
</feature>
<keyword evidence="6" id="KW-0812">Transmembrane</keyword>
<dbReference type="InterPro" id="IPR055388">
    <property type="entry name" value="DUF7617"/>
</dbReference>
<organism evidence="9 10">
    <name type="scientific">Leucobacter viscericola</name>
    <dbReference type="NCBI Taxonomy" id="2714935"/>
    <lineage>
        <taxon>Bacteria</taxon>
        <taxon>Bacillati</taxon>
        <taxon>Actinomycetota</taxon>
        <taxon>Actinomycetes</taxon>
        <taxon>Micrococcales</taxon>
        <taxon>Microbacteriaceae</taxon>
        <taxon>Leucobacter</taxon>
    </lineage>
</organism>
<feature type="domain" description="Gram-positive cocci surface proteins LPxTG" evidence="8">
    <location>
        <begin position="1408"/>
        <end position="1440"/>
    </location>
</feature>
<evidence type="ECO:0000313" key="10">
    <source>
        <dbReference type="Proteomes" id="UP000502677"/>
    </source>
</evidence>
<evidence type="ECO:0000313" key="9">
    <source>
        <dbReference type="EMBL" id="QIK63335.1"/>
    </source>
</evidence>
<dbReference type="InterPro" id="IPR019931">
    <property type="entry name" value="LPXTG_anchor"/>
</dbReference>
<evidence type="ECO:0000256" key="3">
    <source>
        <dbReference type="ARBA" id="ARBA00022729"/>
    </source>
</evidence>
<dbReference type="KEGG" id="lvi:G7068_09080"/>
<name>A0A6G7XFJ7_9MICO</name>
<evidence type="ECO:0000256" key="6">
    <source>
        <dbReference type="SAM" id="Phobius"/>
    </source>
</evidence>
<feature type="compositionally biased region" description="Low complexity" evidence="5">
    <location>
        <begin position="1385"/>
        <end position="1400"/>
    </location>
</feature>
<keyword evidence="3 7" id="KW-0732">Signal</keyword>
<evidence type="ECO:0000259" key="8">
    <source>
        <dbReference type="PROSITE" id="PS50847"/>
    </source>
</evidence>
<feature type="region of interest" description="Disordered" evidence="5">
    <location>
        <begin position="1365"/>
        <end position="1400"/>
    </location>
</feature>
<dbReference type="Pfam" id="PF24593">
    <property type="entry name" value="DUF7617"/>
    <property type="match status" value="3"/>
</dbReference>